<dbReference type="EMBL" id="JANBPY010000184">
    <property type="protein sequence ID" value="KAJ1968438.1"/>
    <property type="molecule type" value="Genomic_DNA"/>
</dbReference>
<feature type="compositionally biased region" description="Low complexity" evidence="6">
    <location>
        <begin position="174"/>
        <end position="190"/>
    </location>
</feature>
<comment type="similarity">
    <text evidence="2">Belongs to the TFIIA subunit 1 family.</text>
</comment>
<evidence type="ECO:0000256" key="6">
    <source>
        <dbReference type="SAM" id="MobiDB-lite"/>
    </source>
</evidence>
<keyword evidence="3" id="KW-0804">Transcription</keyword>
<evidence type="ECO:0000256" key="3">
    <source>
        <dbReference type="ARBA" id="ARBA00023163"/>
    </source>
</evidence>
<dbReference type="Gene3D" id="2.30.18.10">
    <property type="entry name" value="Transcription factor IIA (TFIIA), beta-barrel domain"/>
    <property type="match status" value="1"/>
</dbReference>
<name>A0A9W8AT05_9FUNG</name>
<reference evidence="7" key="1">
    <citation type="submission" date="2022-07" db="EMBL/GenBank/DDBJ databases">
        <title>Phylogenomic reconstructions and comparative analyses of Kickxellomycotina fungi.</title>
        <authorList>
            <person name="Reynolds N.K."/>
            <person name="Stajich J.E."/>
            <person name="Barry K."/>
            <person name="Grigoriev I.V."/>
            <person name="Crous P."/>
            <person name="Smith M.E."/>
        </authorList>
    </citation>
    <scope>NUCLEOTIDE SEQUENCE</scope>
    <source>
        <strain evidence="7">RSA 1196</strain>
    </source>
</reference>
<comment type="caution">
    <text evidence="7">The sequence shown here is derived from an EMBL/GenBank/DDBJ whole genome shotgun (WGS) entry which is preliminary data.</text>
</comment>
<dbReference type="GO" id="GO:0006367">
    <property type="term" value="P:transcription initiation at RNA polymerase II promoter"/>
    <property type="evidence" value="ECO:0007669"/>
    <property type="project" value="InterPro"/>
</dbReference>
<accession>A0A9W8AT05</accession>
<dbReference type="OrthoDB" id="6275927at2759"/>
<dbReference type="AlphaFoldDB" id="A0A9W8AT05"/>
<evidence type="ECO:0000256" key="4">
    <source>
        <dbReference type="ARBA" id="ARBA00023242"/>
    </source>
</evidence>
<dbReference type="InterPro" id="IPR009088">
    <property type="entry name" value="TFIIA_b-brl"/>
</dbReference>
<keyword evidence="4" id="KW-0539">Nucleus</keyword>
<evidence type="ECO:0000313" key="7">
    <source>
        <dbReference type="EMBL" id="KAJ1968438.1"/>
    </source>
</evidence>
<dbReference type="GO" id="GO:0005672">
    <property type="term" value="C:transcription factor TFIIA complex"/>
    <property type="evidence" value="ECO:0007669"/>
    <property type="project" value="InterPro"/>
</dbReference>
<feature type="region of interest" description="Disordered" evidence="6">
    <location>
        <begin position="224"/>
        <end position="261"/>
    </location>
</feature>
<evidence type="ECO:0000256" key="5">
    <source>
        <dbReference type="ARBA" id="ARBA00074154"/>
    </source>
</evidence>
<dbReference type="FunFam" id="1.10.287.100:FF:000001">
    <property type="entry name" value="Transcription initiation factor IIA subunit"/>
    <property type="match status" value="1"/>
</dbReference>
<dbReference type="Proteomes" id="UP001150925">
    <property type="component" value="Unassembled WGS sequence"/>
</dbReference>
<protein>
    <recommendedName>
        <fullName evidence="5">Transcription initiation factor IIA large subunit</fullName>
    </recommendedName>
</protein>
<dbReference type="InterPro" id="IPR004855">
    <property type="entry name" value="TFIIA_asu/bsu"/>
</dbReference>
<dbReference type="SUPFAM" id="SSF50784">
    <property type="entry name" value="Transcription factor IIA (TFIIA), beta-barrel domain"/>
    <property type="match status" value="1"/>
</dbReference>
<organism evidence="7 8">
    <name type="scientific">Dispira parvispora</name>
    <dbReference type="NCBI Taxonomy" id="1520584"/>
    <lineage>
        <taxon>Eukaryota</taxon>
        <taxon>Fungi</taxon>
        <taxon>Fungi incertae sedis</taxon>
        <taxon>Zoopagomycota</taxon>
        <taxon>Kickxellomycotina</taxon>
        <taxon>Dimargaritomycetes</taxon>
        <taxon>Dimargaritales</taxon>
        <taxon>Dimargaritaceae</taxon>
        <taxon>Dispira</taxon>
    </lineage>
</organism>
<feature type="region of interest" description="Disordered" evidence="6">
    <location>
        <begin position="119"/>
        <end position="196"/>
    </location>
</feature>
<dbReference type="SUPFAM" id="SSF47396">
    <property type="entry name" value="Transcription factor IIA (TFIIA), alpha-helical domain"/>
    <property type="match status" value="1"/>
</dbReference>
<dbReference type="PANTHER" id="PTHR12694">
    <property type="entry name" value="TRANSCRIPTION INITIATION FACTOR IIA SUBUNIT 1"/>
    <property type="match status" value="1"/>
</dbReference>
<evidence type="ECO:0000256" key="1">
    <source>
        <dbReference type="ARBA" id="ARBA00004123"/>
    </source>
</evidence>
<dbReference type="Pfam" id="PF03153">
    <property type="entry name" value="TFIIA"/>
    <property type="match status" value="2"/>
</dbReference>
<dbReference type="Gene3D" id="1.10.287.100">
    <property type="match status" value="1"/>
</dbReference>
<feature type="compositionally biased region" description="Acidic residues" evidence="6">
    <location>
        <begin position="235"/>
        <end position="261"/>
    </location>
</feature>
<proteinExistence type="inferred from homology"/>
<evidence type="ECO:0000313" key="8">
    <source>
        <dbReference type="Proteomes" id="UP001150925"/>
    </source>
</evidence>
<comment type="subcellular location">
    <subcellularLocation>
        <location evidence="1">Nucleus</location>
    </subcellularLocation>
</comment>
<dbReference type="CDD" id="cd07976">
    <property type="entry name" value="TFIIA_alpha_beta_like"/>
    <property type="match status" value="1"/>
</dbReference>
<dbReference type="PANTHER" id="PTHR12694:SF8">
    <property type="entry name" value="TRANSCRIPTION INITIATION FACTOR IIA SUBUNIT 1"/>
    <property type="match status" value="1"/>
</dbReference>
<keyword evidence="8" id="KW-1185">Reference proteome</keyword>
<sequence length="308" mass="33321">MASKNTGVIYQQVIDEVISAVQKEFEDHGVDEAVLHELQRLWETKLIDSHVADFPQVAGEEEYYEEAEPAIPYDQDYQPPPNPPQEDVYTTAAYTPTLGQMLPGGGPTVAANLASLANSSTHAPEEADRGIDSNFGRPQPYLYSHPGGGPPTVVNQVAASYPPTGTIVPGQSTANPQNPNAPNANPGNIPQHDGADDTLQSTILASESSPMTATLDKHALAQSQVDGDAGPTPAVEEDEDAINSDLDDSDDDEGNNDGTGEETEHIIICQYDKVTRQKNRWKCILRDGILLLDGKDYLFHKATAEFEW</sequence>
<dbReference type="SMART" id="SM01371">
    <property type="entry name" value="TFIIA"/>
    <property type="match status" value="1"/>
</dbReference>
<gene>
    <name evidence="7" type="primary">TOA1</name>
    <name evidence="7" type="ORF">IWQ62_001251</name>
</gene>
<evidence type="ECO:0000256" key="2">
    <source>
        <dbReference type="ARBA" id="ARBA00010059"/>
    </source>
</evidence>